<proteinExistence type="predicted"/>
<dbReference type="Proteomes" id="UP000251088">
    <property type="component" value="Unassembled WGS sequence"/>
</dbReference>
<evidence type="ECO:0000313" key="1">
    <source>
        <dbReference type="EMBL" id="SQC05776.1"/>
    </source>
</evidence>
<dbReference type="AlphaFoldDB" id="A0A2X3C1R1"/>
<dbReference type="EMBL" id="UAWN01000002">
    <property type="protein sequence ID" value="SQC05776.1"/>
    <property type="molecule type" value="Genomic_DNA"/>
</dbReference>
<gene>
    <name evidence="1" type="ORF">NCTC9128_00359</name>
</gene>
<sequence>MEKRYPPKGFKKFWRKYLLSPEAQKVIEYAQDTSSRVLPLVQYIGQFSSIINWIAGGIKVFTESRLAVDQKTTTKLRAEIANNWLLWI</sequence>
<reference evidence="1 2" key="1">
    <citation type="submission" date="2018-06" db="EMBL/GenBank/DDBJ databases">
        <authorList>
            <consortium name="Pathogen Informatics"/>
            <person name="Doyle S."/>
        </authorList>
    </citation>
    <scope>NUCLEOTIDE SEQUENCE [LARGE SCALE GENOMIC DNA]</scope>
    <source>
        <strain evidence="1 2">NCTC9128</strain>
    </source>
</reference>
<name>A0A2X3C1R1_KLEPN</name>
<accession>A0A2X3C1R1</accession>
<evidence type="ECO:0000313" key="2">
    <source>
        <dbReference type="Proteomes" id="UP000251088"/>
    </source>
</evidence>
<protein>
    <submittedName>
        <fullName evidence="1">PifA protein</fullName>
    </submittedName>
</protein>
<organism evidence="1 2">
    <name type="scientific">Klebsiella pneumoniae</name>
    <dbReference type="NCBI Taxonomy" id="573"/>
    <lineage>
        <taxon>Bacteria</taxon>
        <taxon>Pseudomonadati</taxon>
        <taxon>Pseudomonadota</taxon>
        <taxon>Gammaproteobacteria</taxon>
        <taxon>Enterobacterales</taxon>
        <taxon>Enterobacteriaceae</taxon>
        <taxon>Klebsiella/Raoultella group</taxon>
        <taxon>Klebsiella</taxon>
        <taxon>Klebsiella pneumoniae complex</taxon>
    </lineage>
</organism>